<dbReference type="PROSITE" id="PS51257">
    <property type="entry name" value="PROKAR_LIPOPROTEIN"/>
    <property type="match status" value="1"/>
</dbReference>
<feature type="region of interest" description="Disordered" evidence="1">
    <location>
        <begin position="204"/>
        <end position="241"/>
    </location>
</feature>
<evidence type="ECO:0000256" key="2">
    <source>
        <dbReference type="SAM" id="SignalP"/>
    </source>
</evidence>
<sequence>MRLQRISAATAALAALTTLATACEDSPKPGPPAASSSASAPATASPAATGAAPATLAGAQAHVQQYTSCENLGTDPNDSRVPLSGFIGAGDWGITERGVCTDTKARGEIVLFLTPDMKAFQQAAKDHAAKLLAEGRDDTDLASRTVVGKTFALTALKTATAVSLVDPPNSDLRILSCNPDVFVPEGFKKEKALVEGCFLTDYVNSPDGQGSPHRGAVRDPSTEGAAKPGRPSAGSPGLPSAGSIAELKQLVSPHTVDCTKMTVTDEHIQSIDYMPVVDGPPSAWGVNQRAVCGELGGERRAHNLNWLDTVSDMKTLQAKAKAAQLADLKDDGRLKATASKLLVGTNIAVETNNANVRRGLYQLQFLYLNCETGFTAPAGHRLEKAQVEGCVLTNYERPS</sequence>
<reference evidence="4" key="1">
    <citation type="submission" date="2020-09" db="EMBL/GenBank/DDBJ databases">
        <title>Whole genome shotgun sequence of Streptomyces cinnamonensis NBRC 15873.</title>
        <authorList>
            <person name="Komaki H."/>
            <person name="Tamura T."/>
        </authorList>
    </citation>
    <scope>NUCLEOTIDE SEQUENCE [LARGE SCALE GENOMIC DNA]</scope>
    <source>
        <strain evidence="4">NBRC 15873</strain>
    </source>
</reference>
<organism evidence="3 4">
    <name type="scientific">Streptomyces virginiae</name>
    <name type="common">Streptomyces cinnamonensis</name>
    <dbReference type="NCBI Taxonomy" id="1961"/>
    <lineage>
        <taxon>Bacteria</taxon>
        <taxon>Bacillati</taxon>
        <taxon>Actinomycetota</taxon>
        <taxon>Actinomycetes</taxon>
        <taxon>Kitasatosporales</taxon>
        <taxon>Streptomycetaceae</taxon>
        <taxon>Streptomyces</taxon>
    </lineage>
</organism>
<keyword evidence="2" id="KW-0732">Signal</keyword>
<feature type="region of interest" description="Disordered" evidence="1">
    <location>
        <begin position="23"/>
        <end position="48"/>
    </location>
</feature>
<evidence type="ECO:0000313" key="4">
    <source>
        <dbReference type="Proteomes" id="UP000660554"/>
    </source>
</evidence>
<feature type="chain" id="PRO_5045473250" description="Lipoprotein" evidence="2">
    <location>
        <begin position="23"/>
        <end position="399"/>
    </location>
</feature>
<evidence type="ECO:0000256" key="1">
    <source>
        <dbReference type="SAM" id="MobiDB-lite"/>
    </source>
</evidence>
<comment type="caution">
    <text evidence="3">The sequence shown here is derived from an EMBL/GenBank/DDBJ whole genome shotgun (WGS) entry which is preliminary data.</text>
</comment>
<protein>
    <recommendedName>
        <fullName evidence="5">Lipoprotein</fullName>
    </recommendedName>
</protein>
<evidence type="ECO:0000313" key="3">
    <source>
        <dbReference type="EMBL" id="GHI18184.1"/>
    </source>
</evidence>
<keyword evidence="4" id="KW-1185">Reference proteome</keyword>
<accession>A0ABQ3NZI8</accession>
<feature type="signal peptide" evidence="2">
    <location>
        <begin position="1"/>
        <end position="22"/>
    </location>
</feature>
<dbReference type="EMBL" id="BNDV01000018">
    <property type="protein sequence ID" value="GHI18184.1"/>
    <property type="molecule type" value="Genomic_DNA"/>
</dbReference>
<feature type="compositionally biased region" description="Low complexity" evidence="1">
    <location>
        <begin position="228"/>
        <end position="241"/>
    </location>
</feature>
<dbReference type="RefSeq" id="WP_051735039.1">
    <property type="nucleotide sequence ID" value="NZ_BMRU01000022.1"/>
</dbReference>
<gene>
    <name evidence="3" type="ORF">Scinn_76470</name>
</gene>
<name>A0ABQ3NZI8_STRVG</name>
<feature type="compositionally biased region" description="Low complexity" evidence="1">
    <location>
        <begin position="33"/>
        <end position="48"/>
    </location>
</feature>
<proteinExistence type="predicted"/>
<dbReference type="Proteomes" id="UP000660554">
    <property type="component" value="Unassembled WGS sequence"/>
</dbReference>
<evidence type="ECO:0008006" key="5">
    <source>
        <dbReference type="Google" id="ProtNLM"/>
    </source>
</evidence>
<dbReference type="GeneID" id="86954200"/>